<dbReference type="Proteomes" id="UP000245207">
    <property type="component" value="Unassembled WGS sequence"/>
</dbReference>
<evidence type="ECO:0000313" key="6">
    <source>
        <dbReference type="Proteomes" id="UP000245207"/>
    </source>
</evidence>
<proteinExistence type="predicted"/>
<dbReference type="EMBL" id="PKPP01004238">
    <property type="protein sequence ID" value="PWA65378.1"/>
    <property type="molecule type" value="Genomic_DNA"/>
</dbReference>
<dbReference type="PROSITE" id="PS51334">
    <property type="entry name" value="PRONE"/>
    <property type="match status" value="1"/>
</dbReference>
<feature type="region of interest" description="Disordered" evidence="3">
    <location>
        <begin position="1"/>
        <end position="31"/>
    </location>
</feature>
<evidence type="ECO:0000313" key="5">
    <source>
        <dbReference type="EMBL" id="PWA65378.1"/>
    </source>
</evidence>
<dbReference type="FunFam" id="1.20.58.2010:FF:000001">
    <property type="entry name" value="Rop guanine nucleotide exchange factor 14"/>
    <property type="match status" value="1"/>
</dbReference>
<dbReference type="FunFam" id="1.20.58.1310:FF:000002">
    <property type="entry name" value="Rop guanine nucleotide exchange factor 2"/>
    <property type="match status" value="1"/>
</dbReference>
<dbReference type="Gene3D" id="1.20.58.1310">
    <property type="entry name" value="PRONE domain, subdomain 2"/>
    <property type="match status" value="1"/>
</dbReference>
<feature type="domain" description="PRONE" evidence="4">
    <location>
        <begin position="403"/>
        <end position="774"/>
    </location>
</feature>
<gene>
    <name evidence="5" type="ORF">CTI12_AA310940</name>
</gene>
<dbReference type="InterPro" id="IPR038937">
    <property type="entry name" value="RopGEF"/>
</dbReference>
<feature type="region of interest" description="Disordered" evidence="3">
    <location>
        <begin position="58"/>
        <end position="97"/>
    </location>
</feature>
<keyword evidence="1 2" id="KW-0344">Guanine-nucleotide releasing factor</keyword>
<evidence type="ECO:0000256" key="3">
    <source>
        <dbReference type="SAM" id="MobiDB-lite"/>
    </source>
</evidence>
<accession>A0A2U1MVU2</accession>
<sequence>MENHHEAEDEHNTTDTDENDEVSKLEEEVKSMAEEVQEYRQTFPTHHLTNTLSNLFQSQRPPLSDLTRPAQNHSDPGPSTEPTNIVTHGAPKDGAFGAGLTQESRLACARARTRNADFGLVASCNVLTRPCGLEFKMADMVPSQDWLVESERYSVLFGIHLLGLTCFLISAEAITPLSLEGGVEALVRMDPMHAEEVQRIKRKISDNASAMSSLVKRIKDCTSRIEKLEASKQVMICPAFARNRQPEKRNFTSINESLTFELTLVTLLLQTSKRFYGDEYVNLVITHPRLIATLKLPTIAPNILGLNLETYCTRKSVKMEKLEYLEEMSDSPISSMDQSPISYPYCRTNSETSGFSEQMTDDFNSCSSETNSPVCWPGTGRSPYRPTLSRFGVMRRNDKMEIGDNEKPTDYELEMMKERFSKLLLGEDMSGSGKGVSTAVTVSNAITNLYVSMFGQHQRLEPLYRDKKMMWKREMTCLLSVCDYIVEFVPASQNGSSIEIMISRPRSDIDINLPALIKLDALLIEILESFQETEFWYDEQGSMSRNSRTGSFRQAPQPQRNEEKWWLPVPCVAAEGLSEPARKHLRQKRDAANQIHKAAMAINNSILSDMEIPRTYTASLPKSGRTSVGDTIYKYMTSAGRFSPDYLLDCLNISSEHEALELADRVEASMYTWRQKASSNQPKLSWEEVKEHMEGDKNVVLAERAEILLFSLKQRFPELAQTTLDTSKIQYNKDVGQAILESYSRVLEGLAFNIVGWVEDVLFVDKSITEQQES</sequence>
<dbReference type="Pfam" id="PF03759">
    <property type="entry name" value="PRONE"/>
    <property type="match status" value="1"/>
</dbReference>
<dbReference type="AlphaFoldDB" id="A0A2U1MVU2"/>
<feature type="compositionally biased region" description="Basic and acidic residues" evidence="3">
    <location>
        <begin position="21"/>
        <end position="31"/>
    </location>
</feature>
<keyword evidence="6" id="KW-1185">Reference proteome</keyword>
<reference evidence="5 6" key="1">
    <citation type="journal article" date="2018" name="Mol. Plant">
        <title>The genome of Artemisia annua provides insight into the evolution of Asteraceae family and artemisinin biosynthesis.</title>
        <authorList>
            <person name="Shen Q."/>
            <person name="Zhang L."/>
            <person name="Liao Z."/>
            <person name="Wang S."/>
            <person name="Yan T."/>
            <person name="Shi P."/>
            <person name="Liu M."/>
            <person name="Fu X."/>
            <person name="Pan Q."/>
            <person name="Wang Y."/>
            <person name="Lv Z."/>
            <person name="Lu X."/>
            <person name="Zhang F."/>
            <person name="Jiang W."/>
            <person name="Ma Y."/>
            <person name="Chen M."/>
            <person name="Hao X."/>
            <person name="Li L."/>
            <person name="Tang Y."/>
            <person name="Lv G."/>
            <person name="Zhou Y."/>
            <person name="Sun X."/>
            <person name="Brodelius P.E."/>
            <person name="Rose J.K.C."/>
            <person name="Tang K."/>
        </authorList>
    </citation>
    <scope>NUCLEOTIDE SEQUENCE [LARGE SCALE GENOMIC DNA]</scope>
    <source>
        <strain evidence="6">cv. Huhao1</strain>
        <tissue evidence="5">Leaf</tissue>
    </source>
</reference>
<evidence type="ECO:0000256" key="2">
    <source>
        <dbReference type="PROSITE-ProRule" id="PRU00663"/>
    </source>
</evidence>
<dbReference type="Gene3D" id="1.20.58.2010">
    <property type="entry name" value="PRONE domain, subdomain 1"/>
    <property type="match status" value="1"/>
</dbReference>
<evidence type="ECO:0000256" key="1">
    <source>
        <dbReference type="ARBA" id="ARBA00022658"/>
    </source>
</evidence>
<protein>
    <submittedName>
        <fullName evidence="5">RHO guanyl-nucleotide exchange factor 4</fullName>
    </submittedName>
</protein>
<organism evidence="5 6">
    <name type="scientific">Artemisia annua</name>
    <name type="common">Sweet wormwood</name>
    <dbReference type="NCBI Taxonomy" id="35608"/>
    <lineage>
        <taxon>Eukaryota</taxon>
        <taxon>Viridiplantae</taxon>
        <taxon>Streptophyta</taxon>
        <taxon>Embryophyta</taxon>
        <taxon>Tracheophyta</taxon>
        <taxon>Spermatophyta</taxon>
        <taxon>Magnoliopsida</taxon>
        <taxon>eudicotyledons</taxon>
        <taxon>Gunneridae</taxon>
        <taxon>Pentapetalae</taxon>
        <taxon>asterids</taxon>
        <taxon>campanulids</taxon>
        <taxon>Asterales</taxon>
        <taxon>Asteraceae</taxon>
        <taxon>Asteroideae</taxon>
        <taxon>Anthemideae</taxon>
        <taxon>Artemisiinae</taxon>
        <taxon>Artemisia</taxon>
    </lineage>
</organism>
<dbReference type="FunFam" id="1.20.58.2010:FF:000003">
    <property type="entry name" value="Rop guanine nucleotide exchange factor 14"/>
    <property type="match status" value="1"/>
</dbReference>
<comment type="caution">
    <text evidence="5">The sequence shown here is derived from an EMBL/GenBank/DDBJ whole genome shotgun (WGS) entry which is preliminary data.</text>
</comment>
<dbReference type="STRING" id="35608.A0A2U1MVU2"/>
<dbReference type="OrthoDB" id="1053009at2759"/>
<dbReference type="PANTHER" id="PTHR33101">
    <property type="entry name" value="ROP GUANINE NUCLEOTIDE EXCHANGE FACTOR 1"/>
    <property type="match status" value="1"/>
</dbReference>
<name>A0A2U1MVU2_ARTAN</name>
<dbReference type="GO" id="GO:0005085">
    <property type="term" value="F:guanyl-nucleotide exchange factor activity"/>
    <property type="evidence" value="ECO:0007669"/>
    <property type="project" value="UniProtKB-UniRule"/>
</dbReference>
<dbReference type="InterPro" id="IPR005512">
    <property type="entry name" value="PRONE_dom"/>
</dbReference>
<dbReference type="PANTHER" id="PTHR33101:SF68">
    <property type="entry name" value="PRONE DOMAIN, ROP GUANINE NUCLEOTIDE EXCHANGE FACTOR"/>
    <property type="match status" value="1"/>
</dbReference>
<evidence type="ECO:0000259" key="4">
    <source>
        <dbReference type="PROSITE" id="PS51334"/>
    </source>
</evidence>
<feature type="compositionally biased region" description="Basic and acidic residues" evidence="3">
    <location>
        <begin position="1"/>
        <end position="14"/>
    </location>
</feature>